<dbReference type="AlphaFoldDB" id="A0A9D1SXI3"/>
<evidence type="ECO:0000256" key="2">
    <source>
        <dbReference type="ARBA" id="ARBA00022692"/>
    </source>
</evidence>
<feature type="transmembrane region" description="Helical" evidence="5">
    <location>
        <begin position="65"/>
        <end position="88"/>
    </location>
</feature>
<evidence type="ECO:0000256" key="4">
    <source>
        <dbReference type="ARBA" id="ARBA00023136"/>
    </source>
</evidence>
<keyword evidence="2 5" id="KW-0812">Transmembrane</keyword>
<protein>
    <recommendedName>
        <fullName evidence="10">NfeD-like C-terminal domain-containing protein</fullName>
    </recommendedName>
</protein>
<organism evidence="8 9">
    <name type="scientific">Candidatus Stercoripulliclostridium merdipullorum</name>
    <dbReference type="NCBI Taxonomy" id="2840952"/>
    <lineage>
        <taxon>Bacteria</taxon>
        <taxon>Bacillati</taxon>
        <taxon>Bacillota</taxon>
        <taxon>Clostridia</taxon>
        <taxon>Eubacteriales</taxon>
        <taxon>Candidatus Stercoripulliclostridium</taxon>
    </lineage>
</organism>
<keyword evidence="3 5" id="KW-1133">Transmembrane helix</keyword>
<dbReference type="GO" id="GO:0005886">
    <property type="term" value="C:plasma membrane"/>
    <property type="evidence" value="ECO:0007669"/>
    <property type="project" value="TreeGrafter"/>
</dbReference>
<dbReference type="InterPro" id="IPR052165">
    <property type="entry name" value="Membrane_assoc_protease"/>
</dbReference>
<reference evidence="8" key="2">
    <citation type="journal article" date="2021" name="PeerJ">
        <title>Extensive microbial diversity within the chicken gut microbiome revealed by metagenomics and culture.</title>
        <authorList>
            <person name="Gilroy R."/>
            <person name="Ravi A."/>
            <person name="Getino M."/>
            <person name="Pursley I."/>
            <person name="Horton D.L."/>
            <person name="Alikhan N.F."/>
            <person name="Baker D."/>
            <person name="Gharbi K."/>
            <person name="Hall N."/>
            <person name="Watson M."/>
            <person name="Adriaenssens E.M."/>
            <person name="Foster-Nyarko E."/>
            <person name="Jarju S."/>
            <person name="Secka A."/>
            <person name="Antonio M."/>
            <person name="Oren A."/>
            <person name="Chaudhuri R.R."/>
            <person name="La Ragione R."/>
            <person name="Hildebrand F."/>
            <person name="Pallen M.J."/>
        </authorList>
    </citation>
    <scope>NUCLEOTIDE SEQUENCE</scope>
    <source>
        <strain evidence="8">23406</strain>
    </source>
</reference>
<dbReference type="InterPro" id="IPR056739">
    <property type="entry name" value="NfeD_membrane"/>
</dbReference>
<accession>A0A9D1SXI3</accession>
<dbReference type="EMBL" id="DVOH01000013">
    <property type="protein sequence ID" value="HIU99725.1"/>
    <property type="molecule type" value="Genomic_DNA"/>
</dbReference>
<evidence type="ECO:0008006" key="10">
    <source>
        <dbReference type="Google" id="ProtNLM"/>
    </source>
</evidence>
<comment type="subcellular location">
    <subcellularLocation>
        <location evidence="1">Membrane</location>
        <topology evidence="1">Multi-pass membrane protein</topology>
    </subcellularLocation>
</comment>
<evidence type="ECO:0000256" key="3">
    <source>
        <dbReference type="ARBA" id="ARBA00022989"/>
    </source>
</evidence>
<comment type="caution">
    <text evidence="8">The sequence shown here is derived from an EMBL/GenBank/DDBJ whole genome shotgun (WGS) entry which is preliminary data.</text>
</comment>
<evidence type="ECO:0000313" key="8">
    <source>
        <dbReference type="EMBL" id="HIU99725.1"/>
    </source>
</evidence>
<reference evidence="8" key="1">
    <citation type="submission" date="2020-10" db="EMBL/GenBank/DDBJ databases">
        <authorList>
            <person name="Gilroy R."/>
        </authorList>
    </citation>
    <scope>NUCLEOTIDE SEQUENCE</scope>
    <source>
        <strain evidence="8">23406</strain>
    </source>
</reference>
<feature type="domain" description="NfeD-like C-terminal" evidence="6">
    <location>
        <begin position="119"/>
        <end position="172"/>
    </location>
</feature>
<dbReference type="InterPro" id="IPR012340">
    <property type="entry name" value="NA-bd_OB-fold"/>
</dbReference>
<dbReference type="Proteomes" id="UP000886891">
    <property type="component" value="Unassembled WGS sequence"/>
</dbReference>
<dbReference type="Pfam" id="PF01957">
    <property type="entry name" value="NfeD"/>
    <property type="match status" value="1"/>
</dbReference>
<proteinExistence type="predicted"/>
<evidence type="ECO:0000256" key="1">
    <source>
        <dbReference type="ARBA" id="ARBA00004141"/>
    </source>
</evidence>
<feature type="domain" description="NfeD integral membrane" evidence="7">
    <location>
        <begin position="20"/>
        <end position="85"/>
    </location>
</feature>
<dbReference type="InterPro" id="IPR002810">
    <property type="entry name" value="NfeD-like_C"/>
</dbReference>
<dbReference type="Pfam" id="PF24961">
    <property type="entry name" value="NfeD_membrane"/>
    <property type="match status" value="1"/>
</dbReference>
<sequence length="176" mass="18735">MSFVNEFLILFRGMTIPAGICLIVGLVFIIIEIFQPGFGIFGVLGGILAVVGIVLRAIVGDGNVFAQVFLLLLFYVIFIVIAFLILAVTAKKGWLNRSPLIESSTAVAFGHSDGTADYSALVGAVGVARTDLRPVGKVEIDAVLYDVVTEGFFIKNGEAVRVVSVEGSKITVIRAE</sequence>
<evidence type="ECO:0000259" key="6">
    <source>
        <dbReference type="Pfam" id="PF01957"/>
    </source>
</evidence>
<keyword evidence="4 5" id="KW-0472">Membrane</keyword>
<dbReference type="Gene3D" id="2.40.50.140">
    <property type="entry name" value="Nucleic acid-binding proteins"/>
    <property type="match status" value="1"/>
</dbReference>
<evidence type="ECO:0000256" key="5">
    <source>
        <dbReference type="SAM" id="Phobius"/>
    </source>
</evidence>
<dbReference type="PANTHER" id="PTHR33507">
    <property type="entry name" value="INNER MEMBRANE PROTEIN YBBJ"/>
    <property type="match status" value="1"/>
</dbReference>
<feature type="transmembrane region" description="Helical" evidence="5">
    <location>
        <begin position="6"/>
        <end position="31"/>
    </location>
</feature>
<name>A0A9D1SXI3_9FIRM</name>
<gene>
    <name evidence="8" type="ORF">IAB14_01265</name>
</gene>
<evidence type="ECO:0000259" key="7">
    <source>
        <dbReference type="Pfam" id="PF24961"/>
    </source>
</evidence>
<dbReference type="PANTHER" id="PTHR33507:SF3">
    <property type="entry name" value="INNER MEMBRANE PROTEIN YBBJ"/>
    <property type="match status" value="1"/>
</dbReference>
<evidence type="ECO:0000313" key="9">
    <source>
        <dbReference type="Proteomes" id="UP000886891"/>
    </source>
</evidence>
<feature type="transmembrane region" description="Helical" evidence="5">
    <location>
        <begin position="38"/>
        <end position="59"/>
    </location>
</feature>